<dbReference type="AlphaFoldDB" id="A0A7R7TT97"/>
<evidence type="ECO:0000313" key="1">
    <source>
        <dbReference type="EMBL" id="BCO34457.1"/>
    </source>
</evidence>
<dbReference type="Proteomes" id="UP000595446">
    <property type="component" value="Chromosome"/>
</dbReference>
<gene>
    <name evidence="1" type="ORF">MHEC_08900</name>
</gene>
<name>A0A7R7TT97_9MYCO</name>
<evidence type="ECO:0000313" key="2">
    <source>
        <dbReference type="Proteomes" id="UP000595446"/>
    </source>
</evidence>
<protein>
    <submittedName>
        <fullName evidence="1">Uncharacterized protein</fullName>
    </submittedName>
</protein>
<organism evidence="1 2">
    <name type="scientific">Mycobacterium heckeshornense</name>
    <dbReference type="NCBI Taxonomy" id="110505"/>
    <lineage>
        <taxon>Bacteria</taxon>
        <taxon>Bacillati</taxon>
        <taxon>Actinomycetota</taxon>
        <taxon>Actinomycetes</taxon>
        <taxon>Mycobacteriales</taxon>
        <taxon>Mycobacteriaceae</taxon>
        <taxon>Mycobacterium</taxon>
    </lineage>
</organism>
<sequence>MILSIMKNLLTASGGNSADHLGQWVIEMLTGNALIGEQRKC</sequence>
<proteinExistence type="predicted"/>
<dbReference type="EMBL" id="AP024237">
    <property type="protein sequence ID" value="BCO34457.1"/>
    <property type="molecule type" value="Genomic_DNA"/>
</dbReference>
<keyword evidence="2" id="KW-1185">Reference proteome</keyword>
<reference evidence="1 2" key="1">
    <citation type="submission" date="2020-12" db="EMBL/GenBank/DDBJ databases">
        <title>Complete genome sequence of Mycobacterium heckeshornense JCM 15655T, closely related to a pathogenic non-tuberculous mycobacterial species Mycobacterium xenopi.</title>
        <authorList>
            <person name="Yoshida M."/>
            <person name="Fukano H."/>
            <person name="Asakura T."/>
            <person name="Suzuki M."/>
            <person name="Hoshino Y."/>
        </authorList>
    </citation>
    <scope>NUCLEOTIDE SEQUENCE [LARGE SCALE GENOMIC DNA]</scope>
    <source>
        <strain evidence="1 2">JCM 15655</strain>
    </source>
</reference>
<accession>A0A7R7TT97</accession>